<evidence type="ECO:0000256" key="5">
    <source>
        <dbReference type="ARBA" id="ARBA00032054"/>
    </source>
</evidence>
<evidence type="ECO:0000256" key="3">
    <source>
        <dbReference type="ARBA" id="ARBA00022649"/>
    </source>
</evidence>
<dbReference type="AlphaFoldDB" id="A0A2C9TL88"/>
<gene>
    <name evidence="6" type="ORF">EQ90_08395</name>
</gene>
<dbReference type="InterPro" id="IPR011067">
    <property type="entry name" value="Plasmid_toxin/cell-grow_inhib"/>
</dbReference>
<accession>A0A2C9TL88</accession>
<organism evidence="6">
    <name type="scientific">Staphylococcus aureus</name>
    <dbReference type="NCBI Taxonomy" id="1280"/>
    <lineage>
        <taxon>Bacteria</taxon>
        <taxon>Bacillati</taxon>
        <taxon>Bacillota</taxon>
        <taxon>Bacilli</taxon>
        <taxon>Bacillales</taxon>
        <taxon>Staphylococcaceae</taxon>
        <taxon>Staphylococcus</taxon>
    </lineage>
</organism>
<dbReference type="SUPFAM" id="SSF50118">
    <property type="entry name" value="Cell growth inhibitor/plasmid maintenance toxic component"/>
    <property type="match status" value="1"/>
</dbReference>
<evidence type="ECO:0000256" key="2">
    <source>
        <dbReference type="ARBA" id="ARBA00019638"/>
    </source>
</evidence>
<dbReference type="EMBL" id="LALJ01000016">
    <property type="protein sequence ID" value="KMR36295.1"/>
    <property type="molecule type" value="Genomic_DNA"/>
</dbReference>
<dbReference type="RefSeq" id="WP_047339343.1">
    <property type="nucleotide sequence ID" value="NZ_CP007674.1"/>
</dbReference>
<comment type="caution">
    <text evidence="6">The sequence shown here is derived from an EMBL/GenBank/DDBJ whole genome shotgun (WGS) entry which is preliminary data.</text>
</comment>
<dbReference type="Pfam" id="PF02452">
    <property type="entry name" value="PemK_toxin"/>
    <property type="match status" value="1"/>
</dbReference>
<sequence length="242" mass="27534">MSKNINQANSKLNTSNKKLKQAYSKSDSKNMKVIYMPHWLEFYSIAIHSDVTSNKKRYYKSYSRGTVVYVKLGSNIGSEFSGNHFCVILDNKDNKGKETVTIVPLSSKGNKNYLKLNESVLNLTATDLKKQIIDISSKVQALAQKYREIDIKLSTEDKKLLSNLNQKANELYRVIGVYSKHKGKDTYVNISAITTISKRRISKINDSDPTGTIIISEDDMNEIEKQLKIKFFSNLIVILHLI</sequence>
<dbReference type="Gene3D" id="2.30.30.110">
    <property type="match status" value="1"/>
</dbReference>
<protein>
    <recommendedName>
        <fullName evidence="2">Endoribonuclease MazF</fullName>
    </recommendedName>
    <alternativeName>
        <fullName evidence="4">Toxin MazF</fullName>
    </alternativeName>
    <alternativeName>
        <fullName evidence="5">mRNA interferase MazF</fullName>
    </alternativeName>
</protein>
<evidence type="ECO:0000256" key="4">
    <source>
        <dbReference type="ARBA" id="ARBA00031226"/>
    </source>
</evidence>
<dbReference type="InterPro" id="IPR003477">
    <property type="entry name" value="PemK-like"/>
</dbReference>
<comment type="similarity">
    <text evidence="1">Belongs to the PemK/MazF family.</text>
</comment>
<evidence type="ECO:0000313" key="6">
    <source>
        <dbReference type="EMBL" id="KMR36295.1"/>
    </source>
</evidence>
<evidence type="ECO:0000256" key="1">
    <source>
        <dbReference type="ARBA" id="ARBA00007521"/>
    </source>
</evidence>
<dbReference type="GO" id="GO:0003677">
    <property type="term" value="F:DNA binding"/>
    <property type="evidence" value="ECO:0007669"/>
    <property type="project" value="InterPro"/>
</dbReference>
<name>A0A2C9TL88_STAAU</name>
<keyword evidence="3" id="KW-1277">Toxin-antitoxin system</keyword>
<proteinExistence type="inferred from homology"/>
<reference evidence="6" key="1">
    <citation type="journal article" date="2015" name="J. Infect. Dis.">
        <title>Parallel Epidemics of Community-Associated Methicillin-Resistant Staphylococcus aureus USA300 Infection in North and South America.</title>
        <authorList>
            <person name="Planet P.J."/>
            <person name="Diaz L."/>
            <person name="Kolokotronis S.O."/>
            <person name="Narechania A."/>
            <person name="Reyes J."/>
            <person name="Xing G."/>
            <person name="Rincon S."/>
            <person name="Smith H."/>
            <person name="Panesso D."/>
            <person name="Ryan C."/>
            <person name="Smith D.P."/>
            <person name="Guzman M."/>
            <person name="Zurita J."/>
            <person name="Sebra R."/>
            <person name="Deikus G."/>
            <person name="Nolan R.L."/>
            <person name="Tenover F.C."/>
            <person name="Weinstock G.M."/>
            <person name="Robinson D.A."/>
            <person name="Arias C.A."/>
        </authorList>
    </citation>
    <scope>NUCLEOTIDE SEQUENCE</scope>
    <source>
        <strain evidence="6">CA15</strain>
    </source>
</reference>